<reference evidence="2" key="1">
    <citation type="journal article" date="2021" name="Proc. Natl. Acad. Sci. U.S.A.">
        <title>Three genomes in the algal genus Volvox reveal the fate of a haploid sex-determining region after a transition to homothallism.</title>
        <authorList>
            <person name="Yamamoto K."/>
            <person name="Hamaji T."/>
            <person name="Kawai-Toyooka H."/>
            <person name="Matsuzaki R."/>
            <person name="Takahashi F."/>
            <person name="Nishimura Y."/>
            <person name="Kawachi M."/>
            <person name="Noguchi H."/>
            <person name="Minakuchi Y."/>
            <person name="Umen J.G."/>
            <person name="Toyoda A."/>
            <person name="Nozaki H."/>
        </authorList>
    </citation>
    <scope>NUCLEOTIDE SEQUENCE</scope>
    <source>
        <strain evidence="2">NIES-3785</strain>
    </source>
</reference>
<sequence>DDQNPISTSILKNPVQRKAVGHTSAQPNSPPPPTRPPKHTHTHNTTTTTTTTINQSRYRHKQHRVATTHHQISPSLCPYLLMIAGQHHLPKVVLRIIRKRQSLRGA</sequence>
<feature type="region of interest" description="Disordered" evidence="1">
    <location>
        <begin position="1"/>
        <end position="58"/>
    </location>
</feature>
<proteinExistence type="predicted"/>
<comment type="caution">
    <text evidence="2">The sequence shown here is derived from an EMBL/GenBank/DDBJ whole genome shotgun (WGS) entry which is preliminary data.</text>
</comment>
<evidence type="ECO:0000313" key="3">
    <source>
        <dbReference type="Proteomes" id="UP000722791"/>
    </source>
</evidence>
<dbReference type="Proteomes" id="UP000722791">
    <property type="component" value="Unassembled WGS sequence"/>
</dbReference>
<feature type="non-terminal residue" evidence="2">
    <location>
        <position position="1"/>
    </location>
</feature>
<accession>A0A8J4LQQ5</accession>
<dbReference type="EMBL" id="BNCQ01000023">
    <property type="protein sequence ID" value="GIM07045.1"/>
    <property type="molecule type" value="Genomic_DNA"/>
</dbReference>
<evidence type="ECO:0000256" key="1">
    <source>
        <dbReference type="SAM" id="MobiDB-lite"/>
    </source>
</evidence>
<name>A0A8J4LQQ5_9CHLO</name>
<gene>
    <name evidence="2" type="ORF">Vretimale_11256</name>
</gene>
<organism evidence="2 3">
    <name type="scientific">Volvox reticuliferus</name>
    <dbReference type="NCBI Taxonomy" id="1737510"/>
    <lineage>
        <taxon>Eukaryota</taxon>
        <taxon>Viridiplantae</taxon>
        <taxon>Chlorophyta</taxon>
        <taxon>core chlorophytes</taxon>
        <taxon>Chlorophyceae</taxon>
        <taxon>CS clade</taxon>
        <taxon>Chlamydomonadales</taxon>
        <taxon>Volvocaceae</taxon>
        <taxon>Volvox</taxon>
    </lineage>
</organism>
<dbReference type="AlphaFoldDB" id="A0A8J4LQQ5"/>
<evidence type="ECO:0000313" key="2">
    <source>
        <dbReference type="EMBL" id="GIM07045.1"/>
    </source>
</evidence>
<feature type="compositionally biased region" description="Low complexity" evidence="1">
    <location>
        <begin position="43"/>
        <end position="52"/>
    </location>
</feature>
<protein>
    <submittedName>
        <fullName evidence="2">Uncharacterized protein</fullName>
    </submittedName>
</protein>
<feature type="compositionally biased region" description="Polar residues" evidence="1">
    <location>
        <begin position="1"/>
        <end position="11"/>
    </location>
</feature>